<evidence type="ECO:0000313" key="3">
    <source>
        <dbReference type="Proteomes" id="UP000735302"/>
    </source>
</evidence>
<dbReference type="EMBL" id="BLXT01006100">
    <property type="protein sequence ID" value="GFO28914.1"/>
    <property type="molecule type" value="Genomic_DNA"/>
</dbReference>
<dbReference type="Pfam" id="PF06424">
    <property type="entry name" value="PRP1_N"/>
    <property type="match status" value="1"/>
</dbReference>
<protein>
    <submittedName>
        <fullName evidence="2">Pre-mRNA-processing factor 6</fullName>
    </submittedName>
</protein>
<accession>A0AAV4CCR0</accession>
<dbReference type="AlphaFoldDB" id="A0AAV4CCR0"/>
<dbReference type="GO" id="GO:0000398">
    <property type="term" value="P:mRNA splicing, via spliceosome"/>
    <property type="evidence" value="ECO:0007669"/>
    <property type="project" value="InterPro"/>
</dbReference>
<proteinExistence type="predicted"/>
<feature type="domain" description="PRP1 splicing factor N-terminal" evidence="1">
    <location>
        <begin position="19"/>
        <end position="47"/>
    </location>
</feature>
<keyword evidence="3" id="KW-1185">Reference proteome</keyword>
<gene>
    <name evidence="2" type="ORF">PoB_005541900</name>
</gene>
<sequence length="151" mass="16191">MSVQSFVNKRKKTFLGLPAPLGYVPGLGRGATGFTTRSDIGPARDADDIPDLADVTVDDWNNLPEVGDARNRKQRVGRAEKFTPVPDSVLARATAQTSMNTTISEQDQKYGGINTPFGAITPIGSATPSGDIDMKKIGQARNTLMDIKLTQ</sequence>
<dbReference type="Proteomes" id="UP000735302">
    <property type="component" value="Unassembled WGS sequence"/>
</dbReference>
<reference evidence="2 3" key="1">
    <citation type="journal article" date="2021" name="Elife">
        <title>Chloroplast acquisition without the gene transfer in kleptoplastic sea slugs, Plakobranchus ocellatus.</title>
        <authorList>
            <person name="Maeda T."/>
            <person name="Takahashi S."/>
            <person name="Yoshida T."/>
            <person name="Shimamura S."/>
            <person name="Takaki Y."/>
            <person name="Nagai Y."/>
            <person name="Toyoda A."/>
            <person name="Suzuki Y."/>
            <person name="Arimoto A."/>
            <person name="Ishii H."/>
            <person name="Satoh N."/>
            <person name="Nishiyama T."/>
            <person name="Hasebe M."/>
            <person name="Maruyama T."/>
            <person name="Minagawa J."/>
            <person name="Obokata J."/>
            <person name="Shigenobu S."/>
        </authorList>
    </citation>
    <scope>NUCLEOTIDE SEQUENCE [LARGE SCALE GENOMIC DNA]</scope>
</reference>
<comment type="caution">
    <text evidence="2">The sequence shown here is derived from an EMBL/GenBank/DDBJ whole genome shotgun (WGS) entry which is preliminary data.</text>
</comment>
<dbReference type="InterPro" id="IPR010491">
    <property type="entry name" value="PRP1_N"/>
</dbReference>
<feature type="non-terminal residue" evidence="2">
    <location>
        <position position="151"/>
    </location>
</feature>
<organism evidence="2 3">
    <name type="scientific">Plakobranchus ocellatus</name>
    <dbReference type="NCBI Taxonomy" id="259542"/>
    <lineage>
        <taxon>Eukaryota</taxon>
        <taxon>Metazoa</taxon>
        <taxon>Spiralia</taxon>
        <taxon>Lophotrochozoa</taxon>
        <taxon>Mollusca</taxon>
        <taxon>Gastropoda</taxon>
        <taxon>Heterobranchia</taxon>
        <taxon>Euthyneura</taxon>
        <taxon>Panpulmonata</taxon>
        <taxon>Sacoglossa</taxon>
        <taxon>Placobranchoidea</taxon>
        <taxon>Plakobranchidae</taxon>
        <taxon>Plakobranchus</taxon>
    </lineage>
</organism>
<evidence type="ECO:0000313" key="2">
    <source>
        <dbReference type="EMBL" id="GFO28914.1"/>
    </source>
</evidence>
<name>A0AAV4CCR0_9GAST</name>
<evidence type="ECO:0000259" key="1">
    <source>
        <dbReference type="Pfam" id="PF06424"/>
    </source>
</evidence>